<organism evidence="1 2">
    <name type="scientific">Callosobruchus maculatus</name>
    <name type="common">Southern cowpea weevil</name>
    <name type="synonym">Pulse bruchid</name>
    <dbReference type="NCBI Taxonomy" id="64391"/>
    <lineage>
        <taxon>Eukaryota</taxon>
        <taxon>Metazoa</taxon>
        <taxon>Ecdysozoa</taxon>
        <taxon>Arthropoda</taxon>
        <taxon>Hexapoda</taxon>
        <taxon>Insecta</taxon>
        <taxon>Pterygota</taxon>
        <taxon>Neoptera</taxon>
        <taxon>Endopterygota</taxon>
        <taxon>Coleoptera</taxon>
        <taxon>Polyphaga</taxon>
        <taxon>Cucujiformia</taxon>
        <taxon>Chrysomeloidea</taxon>
        <taxon>Chrysomelidae</taxon>
        <taxon>Bruchinae</taxon>
        <taxon>Bruchini</taxon>
        <taxon>Callosobruchus</taxon>
    </lineage>
</organism>
<evidence type="ECO:0000313" key="2">
    <source>
        <dbReference type="Proteomes" id="UP000410492"/>
    </source>
</evidence>
<proteinExistence type="predicted"/>
<name>A0A653CTS3_CALMS</name>
<sequence length="62" mass="7008">MLGRNNGQTPLNIAQKLGYITVIETLKVVTTVTTVTTTTTTNVEEKYRVQAPELMHYAFFFI</sequence>
<dbReference type="EMBL" id="CAACVG010008876">
    <property type="protein sequence ID" value="VEN51335.1"/>
    <property type="molecule type" value="Genomic_DNA"/>
</dbReference>
<gene>
    <name evidence="1" type="ORF">CALMAC_LOCUS11835</name>
</gene>
<keyword evidence="2" id="KW-1185">Reference proteome</keyword>
<dbReference type="AlphaFoldDB" id="A0A653CTS3"/>
<protein>
    <submittedName>
        <fullName evidence="1">Uncharacterized protein</fullName>
    </submittedName>
</protein>
<dbReference type="Proteomes" id="UP000410492">
    <property type="component" value="Unassembled WGS sequence"/>
</dbReference>
<reference evidence="1 2" key="1">
    <citation type="submission" date="2019-01" db="EMBL/GenBank/DDBJ databases">
        <authorList>
            <person name="Sayadi A."/>
        </authorList>
    </citation>
    <scope>NUCLEOTIDE SEQUENCE [LARGE SCALE GENOMIC DNA]</scope>
</reference>
<evidence type="ECO:0000313" key="1">
    <source>
        <dbReference type="EMBL" id="VEN51335.1"/>
    </source>
</evidence>
<accession>A0A653CTS3</accession>